<evidence type="ECO:0000313" key="1">
    <source>
        <dbReference type="EMBL" id="REF32061.1"/>
    </source>
</evidence>
<protein>
    <submittedName>
        <fullName evidence="1">Uncharacterized protein</fullName>
    </submittedName>
</protein>
<comment type="caution">
    <text evidence="1">The sequence shown here is derived from an EMBL/GenBank/DDBJ whole genome shotgun (WGS) entry which is preliminary data.</text>
</comment>
<reference evidence="1 2" key="1">
    <citation type="submission" date="2018-08" db="EMBL/GenBank/DDBJ databases">
        <title>Sequencing the genomes of 1000 actinobacteria strains.</title>
        <authorList>
            <person name="Klenk H.-P."/>
        </authorList>
    </citation>
    <scope>NUCLEOTIDE SEQUENCE [LARGE SCALE GENOMIC DNA]</scope>
    <source>
        <strain evidence="1 2">DSM 22967</strain>
    </source>
</reference>
<evidence type="ECO:0000313" key="2">
    <source>
        <dbReference type="Proteomes" id="UP000256253"/>
    </source>
</evidence>
<name>A0A3D9V4G4_9MICO</name>
<dbReference type="Proteomes" id="UP000256253">
    <property type="component" value="Unassembled WGS sequence"/>
</dbReference>
<organism evidence="1 2">
    <name type="scientific">Calidifontibacter indicus</name>
    <dbReference type="NCBI Taxonomy" id="419650"/>
    <lineage>
        <taxon>Bacteria</taxon>
        <taxon>Bacillati</taxon>
        <taxon>Actinomycetota</taxon>
        <taxon>Actinomycetes</taxon>
        <taxon>Micrococcales</taxon>
        <taxon>Dermacoccaceae</taxon>
        <taxon>Calidifontibacter</taxon>
    </lineage>
</organism>
<keyword evidence="2" id="KW-1185">Reference proteome</keyword>
<dbReference type="AlphaFoldDB" id="A0A3D9V4G4"/>
<accession>A0A3D9V4G4</accession>
<sequence length="346" mass="37610">MTAHSMACPTCFAPASTAGRCGSCGFDVPAEWLAATDRVSIAMTGARSSGKSVLIAVLITQLEEFLSRHHGTYLRPIGDVGQMSPEIAREAPPWFSSLGGRFAQNYLVPLYHQRGLLPGTARLEEARVEPLIWSFRVGERTCCLSLIDAAGEDFQDLEPTDERFNYLGKVDVLVALIDPLKVPQIRAALAGIINFPAGAGDDLNVLRRVLDARERHLAAESSHQTLAVVLSKFDVLHQLKDIQAKPFDDIMLRPGAAMRRDPSMSTRCYDEADGQLLDAELRGLLEFLQGVGLLNAISQSRMPARLFATAALGVVPGTDSLGRGGMNPFRVLDFVKDVLTRRGVIA</sequence>
<gene>
    <name evidence="1" type="ORF">DFJ65_3156</name>
</gene>
<dbReference type="EMBL" id="QTUA01000001">
    <property type="protein sequence ID" value="REF32061.1"/>
    <property type="molecule type" value="Genomic_DNA"/>
</dbReference>
<proteinExistence type="predicted"/>